<accession>A0A0F9L276</accession>
<name>A0A0F9L276_9ZZZZ</name>
<dbReference type="EMBL" id="LAZR01013470">
    <property type="protein sequence ID" value="KKM21815.1"/>
    <property type="molecule type" value="Genomic_DNA"/>
</dbReference>
<organism evidence="1">
    <name type="scientific">marine sediment metagenome</name>
    <dbReference type="NCBI Taxonomy" id="412755"/>
    <lineage>
        <taxon>unclassified sequences</taxon>
        <taxon>metagenomes</taxon>
        <taxon>ecological metagenomes</taxon>
    </lineage>
</organism>
<protein>
    <submittedName>
        <fullName evidence="1">Uncharacterized protein</fullName>
    </submittedName>
</protein>
<reference evidence="1" key="1">
    <citation type="journal article" date="2015" name="Nature">
        <title>Complex archaea that bridge the gap between prokaryotes and eukaryotes.</title>
        <authorList>
            <person name="Spang A."/>
            <person name="Saw J.H."/>
            <person name="Jorgensen S.L."/>
            <person name="Zaremba-Niedzwiedzka K."/>
            <person name="Martijn J."/>
            <person name="Lind A.E."/>
            <person name="van Eijk R."/>
            <person name="Schleper C."/>
            <person name="Guy L."/>
            <person name="Ettema T.J."/>
        </authorList>
    </citation>
    <scope>NUCLEOTIDE SEQUENCE</scope>
</reference>
<evidence type="ECO:0000313" key="1">
    <source>
        <dbReference type="EMBL" id="KKM21815.1"/>
    </source>
</evidence>
<comment type="caution">
    <text evidence="1">The sequence shown here is derived from an EMBL/GenBank/DDBJ whole genome shotgun (WGS) entry which is preliminary data.</text>
</comment>
<sequence length="46" mass="5274">MIIHLNQEDITKANGLITRAKIPVLIHFKEGSLYFKQKELHSQGGR</sequence>
<proteinExistence type="predicted"/>
<gene>
    <name evidence="1" type="ORF">LCGC14_1631600</name>
</gene>
<dbReference type="AlphaFoldDB" id="A0A0F9L276"/>